<reference evidence="4" key="1">
    <citation type="submission" date="2019-11" db="EMBL/GenBank/DDBJ databases">
        <title>Escherichia coli 1916D6.</title>
        <authorList>
            <person name="Yao H."/>
            <person name="Du X."/>
            <person name="Yu R."/>
            <person name="Li A."/>
        </authorList>
    </citation>
    <scope>NUCLEOTIDE SEQUENCE [LARGE SCALE GENOMIC DNA]</scope>
    <source>
        <strain evidence="4">19110F47</strain>
    </source>
</reference>
<dbReference type="RefSeq" id="WP_154320652.1">
    <property type="nucleotide sequence ID" value="NZ_CP046045.1"/>
</dbReference>
<dbReference type="InterPro" id="IPR023577">
    <property type="entry name" value="CYTH_domain"/>
</dbReference>
<dbReference type="InterPro" id="IPR033469">
    <property type="entry name" value="CYTH-like_dom_sf"/>
</dbReference>
<feature type="domain" description="CYTH" evidence="1">
    <location>
        <begin position="1"/>
        <end position="202"/>
    </location>
</feature>
<name>A0AAP9GTX6_9GAMM</name>
<dbReference type="Pfam" id="PF01928">
    <property type="entry name" value="CYTH"/>
    <property type="match status" value="1"/>
</dbReference>
<dbReference type="InterPro" id="IPR038186">
    <property type="entry name" value="CHAD_dom_sf"/>
</dbReference>
<proteinExistence type="predicted"/>
<organism evidence="3 4">
    <name type="scientific">Acinetobacter towneri</name>
    <dbReference type="NCBI Taxonomy" id="202956"/>
    <lineage>
        <taxon>Bacteria</taxon>
        <taxon>Pseudomonadati</taxon>
        <taxon>Pseudomonadota</taxon>
        <taxon>Gammaproteobacteria</taxon>
        <taxon>Moraxellales</taxon>
        <taxon>Moraxellaceae</taxon>
        <taxon>Acinetobacter</taxon>
    </lineage>
</organism>
<feature type="domain" description="CHAD" evidence="2">
    <location>
        <begin position="218"/>
        <end position="486"/>
    </location>
</feature>
<accession>A0AAP9GTX6</accession>
<dbReference type="Proteomes" id="UP000405075">
    <property type="component" value="Chromosome"/>
</dbReference>
<dbReference type="EMBL" id="CP046045">
    <property type="protein sequence ID" value="QGM27410.1"/>
    <property type="molecule type" value="Genomic_DNA"/>
</dbReference>
<sequence>MSEIELKFQIPHNYRAAFEIAFKKNKLVQQQHLWAKYYDSPDQHLAKQRIALRQRLEGDIWKQTLKAPSPQHYERFELEHELGHDAPELCDLACYENHKQARKILKKALDGSEVDLTLQFETDVLRYSQLAHYKNSQIEVAFDLGEIRQSKNSVEIYEVEFELKQGEIADLIAYIQPWIKKYHLWLDTRSKSQRGNMLYNNETMIPVQQQSTLQLQHPENMHELLAQITQNCLAHLLPNATAIASQDYASGHVHQARVAIRRLRSALKIFAEYDALANNNWESQLATLFQQLGSTRDQDALRESLIPQLENAGSPITELPPAASENIAIDAIFRSPTTTLLLLQLMSFAHSAAIADAESKPFKKVLRKRLQKMHQQICDDTGHFQTLDVESKHRTRKRVKRLRYTVEFVSSLFAEDDVKTYLKTLKPLQETLGHFNDLMVAQGLFESHTQAEPKTWFVLGWIASEERHISIQIEQDLQQFAESQPFWS</sequence>
<dbReference type="PROSITE" id="PS51707">
    <property type="entry name" value="CYTH"/>
    <property type="match status" value="1"/>
</dbReference>
<evidence type="ECO:0000313" key="3">
    <source>
        <dbReference type="EMBL" id="QGM27410.1"/>
    </source>
</evidence>
<evidence type="ECO:0000313" key="4">
    <source>
        <dbReference type="Proteomes" id="UP000405075"/>
    </source>
</evidence>
<dbReference type="Pfam" id="PF05235">
    <property type="entry name" value="CHAD"/>
    <property type="match status" value="1"/>
</dbReference>
<dbReference type="SUPFAM" id="SSF55154">
    <property type="entry name" value="CYTH-like phosphatases"/>
    <property type="match status" value="1"/>
</dbReference>
<dbReference type="Gene3D" id="1.40.20.10">
    <property type="entry name" value="CHAD domain"/>
    <property type="match status" value="1"/>
</dbReference>
<evidence type="ECO:0000259" key="2">
    <source>
        <dbReference type="PROSITE" id="PS51708"/>
    </source>
</evidence>
<dbReference type="SMART" id="SM00880">
    <property type="entry name" value="CHAD"/>
    <property type="match status" value="1"/>
</dbReference>
<protein>
    <submittedName>
        <fullName evidence="3">CHAD domain-containing protein</fullName>
    </submittedName>
</protein>
<dbReference type="InterPro" id="IPR007899">
    <property type="entry name" value="CHAD_dom"/>
</dbReference>
<dbReference type="PANTHER" id="PTHR39339:SF1">
    <property type="entry name" value="CHAD DOMAIN-CONTAINING PROTEIN"/>
    <property type="match status" value="1"/>
</dbReference>
<dbReference type="SMART" id="SM01118">
    <property type="entry name" value="CYTH"/>
    <property type="match status" value="1"/>
</dbReference>
<dbReference type="Gene3D" id="2.40.320.10">
    <property type="entry name" value="Hypothetical Protein Pfu-838710-001"/>
    <property type="match status" value="1"/>
</dbReference>
<dbReference type="PROSITE" id="PS51708">
    <property type="entry name" value="CHAD"/>
    <property type="match status" value="1"/>
</dbReference>
<dbReference type="PANTHER" id="PTHR39339">
    <property type="entry name" value="SLR1444 PROTEIN"/>
    <property type="match status" value="1"/>
</dbReference>
<evidence type="ECO:0000259" key="1">
    <source>
        <dbReference type="PROSITE" id="PS51707"/>
    </source>
</evidence>
<gene>
    <name evidence="3" type="ORF">GJD93_06845</name>
</gene>
<dbReference type="AlphaFoldDB" id="A0AAP9GTX6"/>